<feature type="transmembrane region" description="Helical" evidence="1">
    <location>
        <begin position="43"/>
        <end position="62"/>
    </location>
</feature>
<dbReference type="AlphaFoldDB" id="A0A098M2K3"/>
<dbReference type="Proteomes" id="UP000029734">
    <property type="component" value="Unassembled WGS sequence"/>
</dbReference>
<reference evidence="2 3" key="2">
    <citation type="submission" date="2014-10" db="EMBL/GenBank/DDBJ databases">
        <title>Comparative genomics of the Paenibacillus odorifer group.</title>
        <authorList>
            <person name="Tsai Y.-C."/>
            <person name="Martin N."/>
            <person name="Korlach J."/>
            <person name="Wiedmann M."/>
        </authorList>
    </citation>
    <scope>NUCLEOTIDE SEQUENCE [LARGE SCALE GENOMIC DNA]</scope>
    <source>
        <strain evidence="2 3">DSM 18334</strain>
    </source>
</reference>
<keyword evidence="1" id="KW-1133">Transmembrane helix</keyword>
<evidence type="ECO:0000256" key="1">
    <source>
        <dbReference type="SAM" id="Phobius"/>
    </source>
</evidence>
<gene>
    <name evidence="2" type="ORF">PWYN_18030</name>
</gene>
<comment type="caution">
    <text evidence="2">The sequence shown here is derived from an EMBL/GenBank/DDBJ whole genome shotgun (WGS) entry which is preliminary data.</text>
</comment>
<sequence length="73" mass="8093">MKLKKRSKIVFYVIKGSTIKKFLILDLVTGTGIYYALKLIYSSVLIATAGSVIGTEGINEGIKRYKGLKKHKS</sequence>
<proteinExistence type="predicted"/>
<evidence type="ECO:0000313" key="2">
    <source>
        <dbReference type="EMBL" id="KGE16614.1"/>
    </source>
</evidence>
<dbReference type="EMBL" id="JQCR01000003">
    <property type="protein sequence ID" value="KGE16614.1"/>
    <property type="molecule type" value="Genomic_DNA"/>
</dbReference>
<accession>A0A098M2K3</accession>
<name>A0A098M2K3_9BACL</name>
<dbReference type="RefSeq" id="WP_036654653.1">
    <property type="nucleotide sequence ID" value="NZ_JQCR01000003.1"/>
</dbReference>
<keyword evidence="1" id="KW-0472">Membrane</keyword>
<reference evidence="2 3" key="1">
    <citation type="submission" date="2014-08" db="EMBL/GenBank/DDBJ databases">
        <authorList>
            <person name="den Bakker H.C."/>
        </authorList>
    </citation>
    <scope>NUCLEOTIDE SEQUENCE [LARGE SCALE GENOMIC DNA]</scope>
    <source>
        <strain evidence="2 3">DSM 18334</strain>
    </source>
</reference>
<organism evidence="2 3">
    <name type="scientific">Paenibacillus wynnii</name>
    <dbReference type="NCBI Taxonomy" id="268407"/>
    <lineage>
        <taxon>Bacteria</taxon>
        <taxon>Bacillati</taxon>
        <taxon>Bacillota</taxon>
        <taxon>Bacilli</taxon>
        <taxon>Bacillales</taxon>
        <taxon>Paenibacillaceae</taxon>
        <taxon>Paenibacillus</taxon>
    </lineage>
</organism>
<evidence type="ECO:0000313" key="3">
    <source>
        <dbReference type="Proteomes" id="UP000029734"/>
    </source>
</evidence>
<protein>
    <submittedName>
        <fullName evidence="2">Uncharacterized protein</fullName>
    </submittedName>
</protein>
<keyword evidence="3" id="KW-1185">Reference proteome</keyword>
<dbReference type="OrthoDB" id="2929504at2"/>
<keyword evidence="1" id="KW-0812">Transmembrane</keyword>